<dbReference type="AlphaFoldDB" id="A0AA42BIS5"/>
<evidence type="ECO:0000313" key="3">
    <source>
        <dbReference type="EMBL" id="MCP1171152.1"/>
    </source>
</evidence>
<evidence type="ECO:0000313" key="4">
    <source>
        <dbReference type="Proteomes" id="UP001162793"/>
    </source>
</evidence>
<keyword evidence="4" id="KW-1185">Reference proteome</keyword>
<protein>
    <recommendedName>
        <fullName evidence="5">Transmembrane protein</fullName>
    </recommendedName>
</protein>
<feature type="transmembrane region" description="Helical" evidence="2">
    <location>
        <begin position="52"/>
        <end position="74"/>
    </location>
</feature>
<sequence length="94" mass="10144">MPHTQPHPTHRTLAPRAYRDPLPYRDRATRNGWHVHLAETPSAKPEMVGAQAVFYIARGVALLLAAVAVGLGAASDDAERPSAQYPPSSHATAR</sequence>
<proteinExistence type="predicted"/>
<dbReference type="Proteomes" id="UP001162793">
    <property type="component" value="Unassembled WGS sequence"/>
</dbReference>
<evidence type="ECO:0008006" key="5">
    <source>
        <dbReference type="Google" id="ProtNLM"/>
    </source>
</evidence>
<evidence type="ECO:0000256" key="1">
    <source>
        <dbReference type="SAM" id="MobiDB-lite"/>
    </source>
</evidence>
<reference evidence="4" key="1">
    <citation type="journal article" date="2023" name="Front. Microbiol.">
        <title>Ralstonia chuxiongensis sp. nov., Ralstonia mojiangensis sp. nov., and Ralstonia soli sp. nov., isolated from tobacco fields, are three novel species in the family Burkholderiaceae.</title>
        <authorList>
            <person name="Lu C.H."/>
            <person name="Zhang Y.Y."/>
            <person name="Jiang N."/>
            <person name="Chen W."/>
            <person name="Shao X."/>
            <person name="Zhao Z.M."/>
            <person name="Lu W.L."/>
            <person name="Hu X."/>
            <person name="Xi Y.X."/>
            <person name="Zou S.Y."/>
            <person name="Wei Q.J."/>
            <person name="Lin Z.L."/>
            <person name="Gong L."/>
            <person name="Gai X.T."/>
            <person name="Zhang L.Q."/>
            <person name="Li J.Y."/>
            <person name="Jin Y."/>
            <person name="Xia Z.Y."/>
        </authorList>
    </citation>
    <scope>NUCLEOTIDE SEQUENCE [LARGE SCALE GENOMIC DNA]</scope>
    <source>
        <strain evidence="4">21YRMH01-3</strain>
    </source>
</reference>
<comment type="caution">
    <text evidence="3">The sequence shown here is derived from an EMBL/GenBank/DDBJ whole genome shotgun (WGS) entry which is preliminary data.</text>
</comment>
<organism evidence="3 4">
    <name type="scientific">Ralstonia chuxiongensis</name>
    <dbReference type="NCBI Taxonomy" id="2957504"/>
    <lineage>
        <taxon>Bacteria</taxon>
        <taxon>Pseudomonadati</taxon>
        <taxon>Pseudomonadota</taxon>
        <taxon>Betaproteobacteria</taxon>
        <taxon>Burkholderiales</taxon>
        <taxon>Burkholderiaceae</taxon>
        <taxon>Ralstonia</taxon>
    </lineage>
</organism>
<name>A0AA42BIS5_9RALS</name>
<accession>A0AA42BIS5</accession>
<gene>
    <name evidence="3" type="ORF">NKG59_02225</name>
</gene>
<feature type="region of interest" description="Disordered" evidence="1">
    <location>
        <begin position="1"/>
        <end position="25"/>
    </location>
</feature>
<feature type="region of interest" description="Disordered" evidence="1">
    <location>
        <begin position="75"/>
        <end position="94"/>
    </location>
</feature>
<evidence type="ECO:0000256" key="2">
    <source>
        <dbReference type="SAM" id="Phobius"/>
    </source>
</evidence>
<keyword evidence="2" id="KW-0812">Transmembrane</keyword>
<dbReference type="RefSeq" id="WP_253534812.1">
    <property type="nucleotide sequence ID" value="NZ_JAMYWC010000001.1"/>
</dbReference>
<keyword evidence="2" id="KW-1133">Transmembrane helix</keyword>
<keyword evidence="2" id="KW-0472">Membrane</keyword>
<dbReference type="EMBL" id="JAMYWC010000001">
    <property type="protein sequence ID" value="MCP1171152.1"/>
    <property type="molecule type" value="Genomic_DNA"/>
</dbReference>
<feature type="compositionally biased region" description="Polar residues" evidence="1">
    <location>
        <begin position="85"/>
        <end position="94"/>
    </location>
</feature>